<feature type="compositionally biased region" description="Basic and acidic residues" evidence="5">
    <location>
        <begin position="244"/>
        <end position="253"/>
    </location>
</feature>
<dbReference type="AlphaFoldDB" id="A0A2S6ANV4"/>
<dbReference type="InterPro" id="IPR020846">
    <property type="entry name" value="MFS_dom"/>
</dbReference>
<dbReference type="CDD" id="cd17393">
    <property type="entry name" value="MFS_MosC_like"/>
    <property type="match status" value="1"/>
</dbReference>
<feature type="transmembrane region" description="Helical" evidence="6">
    <location>
        <begin position="302"/>
        <end position="319"/>
    </location>
</feature>
<dbReference type="Proteomes" id="UP000239874">
    <property type="component" value="Unassembled WGS sequence"/>
</dbReference>
<evidence type="ECO:0000313" key="8">
    <source>
        <dbReference type="EMBL" id="PPJ36889.1"/>
    </source>
</evidence>
<feature type="transmembrane region" description="Helical" evidence="6">
    <location>
        <begin position="392"/>
        <end position="410"/>
    </location>
</feature>
<protein>
    <submittedName>
        <fullName evidence="8">MFS transporter</fullName>
    </submittedName>
</protein>
<evidence type="ECO:0000256" key="3">
    <source>
        <dbReference type="ARBA" id="ARBA00022989"/>
    </source>
</evidence>
<evidence type="ECO:0000256" key="4">
    <source>
        <dbReference type="ARBA" id="ARBA00023136"/>
    </source>
</evidence>
<sequence length="453" mass="46448">MHSSVETTRRGTVAPAARRARAAVFATFALNGFLAAMWVVHIPVITERTGVSHGTLGLLILVMAGSSIVGMQAAGPLADRFGSRVLVGAAVTWLVVAVSGPAWATGPIQLAIALAIFGFGNGALDVSMNAQAVQVERVYSRPIMAAFHALFSCGGLVGSLAGAAAMHAGADTRVSFAVAAVLGLLVMLASVPSLLPRPHTTSHVEPSGEVAEYAAPAADHAGPVAAAARESDVKSAVPSPDSRTGARRDESTARRRIRRLLPPKVLALAAIAFALLMAEGVANDWSALQTHEHLGVGDATAALSFGAFSIAMTVGRFTADRVSERFGRIAVVRWGSVLGAAGLAVIMLSPWLPLSLAGWILAGLGLAGGVPQIFTAAGNLGTPTAATDMSKVFGLGYLGFLAGPSVIGWLAQLTSLTLAFTFPLTAVLLCAWFARTVGDGTPAEPVDAEQTPR</sequence>
<dbReference type="RefSeq" id="WP_104377457.1">
    <property type="nucleotide sequence ID" value="NZ_PSZC01000012.1"/>
</dbReference>
<dbReference type="PANTHER" id="PTHR23514:SF13">
    <property type="entry name" value="INNER MEMBRANE PROTEIN YBJJ"/>
    <property type="match status" value="1"/>
</dbReference>
<feature type="transmembrane region" description="Helical" evidence="6">
    <location>
        <begin position="358"/>
        <end position="380"/>
    </location>
</feature>
<evidence type="ECO:0000256" key="1">
    <source>
        <dbReference type="ARBA" id="ARBA00004651"/>
    </source>
</evidence>
<dbReference type="InterPro" id="IPR036259">
    <property type="entry name" value="MFS_trans_sf"/>
</dbReference>
<comment type="subcellular location">
    <subcellularLocation>
        <location evidence="1">Cell membrane</location>
        <topology evidence="1">Multi-pass membrane protein</topology>
    </subcellularLocation>
</comment>
<feature type="transmembrane region" description="Helical" evidence="6">
    <location>
        <begin position="20"/>
        <end position="44"/>
    </location>
</feature>
<evidence type="ECO:0000259" key="7">
    <source>
        <dbReference type="PROSITE" id="PS50850"/>
    </source>
</evidence>
<feature type="transmembrane region" description="Helical" evidence="6">
    <location>
        <begin position="56"/>
        <end position="78"/>
    </location>
</feature>
<feature type="domain" description="Major facilitator superfamily (MFS) profile" evidence="7">
    <location>
        <begin position="20"/>
        <end position="438"/>
    </location>
</feature>
<evidence type="ECO:0000256" key="6">
    <source>
        <dbReference type="SAM" id="Phobius"/>
    </source>
</evidence>
<feature type="region of interest" description="Disordered" evidence="5">
    <location>
        <begin position="229"/>
        <end position="254"/>
    </location>
</feature>
<dbReference type="Gene3D" id="1.20.1250.20">
    <property type="entry name" value="MFS general substrate transporter like domains"/>
    <property type="match status" value="2"/>
</dbReference>
<feature type="transmembrane region" description="Helical" evidence="6">
    <location>
        <begin position="145"/>
        <end position="168"/>
    </location>
</feature>
<dbReference type="GO" id="GO:0022857">
    <property type="term" value="F:transmembrane transporter activity"/>
    <property type="evidence" value="ECO:0007669"/>
    <property type="project" value="InterPro"/>
</dbReference>
<accession>A0A2S6ANV4</accession>
<dbReference type="PANTHER" id="PTHR23514">
    <property type="entry name" value="BYPASS OF STOP CODON PROTEIN 6"/>
    <property type="match status" value="1"/>
</dbReference>
<feature type="transmembrane region" description="Helical" evidence="6">
    <location>
        <begin position="416"/>
        <end position="434"/>
    </location>
</feature>
<dbReference type="InterPro" id="IPR051788">
    <property type="entry name" value="MFS_Transporter"/>
</dbReference>
<feature type="transmembrane region" description="Helical" evidence="6">
    <location>
        <begin position="85"/>
        <end position="104"/>
    </location>
</feature>
<comment type="caution">
    <text evidence="8">The sequence shown here is derived from an EMBL/GenBank/DDBJ whole genome shotgun (WGS) entry which is preliminary data.</text>
</comment>
<dbReference type="Pfam" id="PF07690">
    <property type="entry name" value="MFS_1"/>
    <property type="match status" value="2"/>
</dbReference>
<evidence type="ECO:0000313" key="9">
    <source>
        <dbReference type="Proteomes" id="UP000239874"/>
    </source>
</evidence>
<evidence type="ECO:0000256" key="2">
    <source>
        <dbReference type="ARBA" id="ARBA00022692"/>
    </source>
</evidence>
<keyword evidence="3 6" id="KW-1133">Transmembrane helix</keyword>
<dbReference type="InterPro" id="IPR011701">
    <property type="entry name" value="MFS"/>
</dbReference>
<gene>
    <name evidence="8" type="ORF">C5E45_18680</name>
</gene>
<feature type="transmembrane region" description="Helical" evidence="6">
    <location>
        <begin position="265"/>
        <end position="282"/>
    </location>
</feature>
<organism evidence="8 9">
    <name type="scientific">Nocardia nova</name>
    <dbReference type="NCBI Taxonomy" id="37330"/>
    <lineage>
        <taxon>Bacteria</taxon>
        <taxon>Bacillati</taxon>
        <taxon>Actinomycetota</taxon>
        <taxon>Actinomycetes</taxon>
        <taxon>Mycobacteriales</taxon>
        <taxon>Nocardiaceae</taxon>
        <taxon>Nocardia</taxon>
    </lineage>
</organism>
<dbReference type="PROSITE" id="PS50850">
    <property type="entry name" value="MFS"/>
    <property type="match status" value="1"/>
</dbReference>
<feature type="transmembrane region" description="Helical" evidence="6">
    <location>
        <begin position="331"/>
        <end position="352"/>
    </location>
</feature>
<keyword evidence="4 6" id="KW-0472">Membrane</keyword>
<dbReference type="SUPFAM" id="SSF103473">
    <property type="entry name" value="MFS general substrate transporter"/>
    <property type="match status" value="1"/>
</dbReference>
<dbReference type="EMBL" id="PSZC01000012">
    <property type="protein sequence ID" value="PPJ36889.1"/>
    <property type="molecule type" value="Genomic_DNA"/>
</dbReference>
<proteinExistence type="predicted"/>
<feature type="transmembrane region" description="Helical" evidence="6">
    <location>
        <begin position="174"/>
        <end position="195"/>
    </location>
</feature>
<dbReference type="OrthoDB" id="151222at2"/>
<reference evidence="8 9" key="1">
    <citation type="submission" date="2018-02" db="EMBL/GenBank/DDBJ databases">
        <title>8 Nocardia nova and 1 Nocardia cyriacigeorgica strain used for evolution to TMP-SMX.</title>
        <authorList>
            <person name="Mehta H."/>
            <person name="Weng J."/>
            <person name="Shamoo Y."/>
        </authorList>
    </citation>
    <scope>NUCLEOTIDE SEQUENCE [LARGE SCALE GENOMIC DNA]</scope>
    <source>
        <strain evidence="8 9">MDA3139</strain>
    </source>
</reference>
<feature type="transmembrane region" description="Helical" evidence="6">
    <location>
        <begin position="110"/>
        <end position="133"/>
    </location>
</feature>
<name>A0A2S6ANV4_9NOCA</name>
<evidence type="ECO:0000256" key="5">
    <source>
        <dbReference type="SAM" id="MobiDB-lite"/>
    </source>
</evidence>
<dbReference type="GO" id="GO:0005886">
    <property type="term" value="C:plasma membrane"/>
    <property type="evidence" value="ECO:0007669"/>
    <property type="project" value="UniProtKB-SubCell"/>
</dbReference>
<keyword evidence="2 6" id="KW-0812">Transmembrane</keyword>